<proteinExistence type="predicted"/>
<protein>
    <submittedName>
        <fullName evidence="1">4327_t:CDS:1</fullName>
    </submittedName>
</protein>
<organism evidence="1 2">
    <name type="scientific">Paraglomus occultum</name>
    <dbReference type="NCBI Taxonomy" id="144539"/>
    <lineage>
        <taxon>Eukaryota</taxon>
        <taxon>Fungi</taxon>
        <taxon>Fungi incertae sedis</taxon>
        <taxon>Mucoromycota</taxon>
        <taxon>Glomeromycotina</taxon>
        <taxon>Glomeromycetes</taxon>
        <taxon>Paraglomerales</taxon>
        <taxon>Paraglomeraceae</taxon>
        <taxon>Paraglomus</taxon>
    </lineage>
</organism>
<comment type="caution">
    <text evidence="1">The sequence shown here is derived from an EMBL/GenBank/DDBJ whole genome shotgun (WGS) entry which is preliminary data.</text>
</comment>
<dbReference type="Proteomes" id="UP000789572">
    <property type="component" value="Unassembled WGS sequence"/>
</dbReference>
<evidence type="ECO:0000313" key="2">
    <source>
        <dbReference type="Proteomes" id="UP000789572"/>
    </source>
</evidence>
<gene>
    <name evidence="1" type="ORF">POCULU_LOCUS9708</name>
</gene>
<reference evidence="1" key="1">
    <citation type="submission" date="2021-06" db="EMBL/GenBank/DDBJ databases">
        <authorList>
            <person name="Kallberg Y."/>
            <person name="Tangrot J."/>
            <person name="Rosling A."/>
        </authorList>
    </citation>
    <scope>NUCLEOTIDE SEQUENCE</scope>
    <source>
        <strain evidence="1">IA702</strain>
    </source>
</reference>
<dbReference type="EMBL" id="CAJVPJ010003927">
    <property type="protein sequence ID" value="CAG8646434.1"/>
    <property type="molecule type" value="Genomic_DNA"/>
</dbReference>
<evidence type="ECO:0000313" key="1">
    <source>
        <dbReference type="EMBL" id="CAG8646434.1"/>
    </source>
</evidence>
<sequence length="138" mass="15093">DNPYARIIVEVAVLENTSVLEHKMRNLPLKSSFFCIRQSYDSSSSTAGRKHTINNPNLAAISVLEDFGILQLGSEEPTSCTGPDIANYTVTVPVSDVFWDPPIDVATTNCFEKQDEAPTHGIQIMKNAGITGHVMLND</sequence>
<feature type="non-terminal residue" evidence="1">
    <location>
        <position position="1"/>
    </location>
</feature>
<dbReference type="AlphaFoldDB" id="A0A9N9DSE1"/>
<accession>A0A9N9DSE1</accession>
<keyword evidence="2" id="KW-1185">Reference proteome</keyword>
<name>A0A9N9DSE1_9GLOM</name>
<dbReference type="OrthoDB" id="2400752at2759"/>